<dbReference type="AlphaFoldDB" id="A0A9R1UPB5"/>
<organism evidence="3 4">
    <name type="scientific">Lactuca sativa</name>
    <name type="common">Garden lettuce</name>
    <dbReference type="NCBI Taxonomy" id="4236"/>
    <lineage>
        <taxon>Eukaryota</taxon>
        <taxon>Viridiplantae</taxon>
        <taxon>Streptophyta</taxon>
        <taxon>Embryophyta</taxon>
        <taxon>Tracheophyta</taxon>
        <taxon>Spermatophyta</taxon>
        <taxon>Magnoliopsida</taxon>
        <taxon>eudicotyledons</taxon>
        <taxon>Gunneridae</taxon>
        <taxon>Pentapetalae</taxon>
        <taxon>asterids</taxon>
        <taxon>campanulids</taxon>
        <taxon>Asterales</taxon>
        <taxon>Asteraceae</taxon>
        <taxon>Cichorioideae</taxon>
        <taxon>Cichorieae</taxon>
        <taxon>Lactucinae</taxon>
        <taxon>Lactuca</taxon>
    </lineage>
</organism>
<name>A0A9R1UPB5_LACSA</name>
<dbReference type="Proteomes" id="UP000235145">
    <property type="component" value="Unassembled WGS sequence"/>
</dbReference>
<dbReference type="PANTHER" id="PTHR37610">
    <property type="entry name" value="CCHC-TYPE DOMAIN-CONTAINING PROTEIN"/>
    <property type="match status" value="1"/>
</dbReference>
<evidence type="ECO:0000259" key="2">
    <source>
        <dbReference type="Pfam" id="PF22936"/>
    </source>
</evidence>
<dbReference type="PANTHER" id="PTHR37610:SF95">
    <property type="entry name" value="GAG-POLYPEPTIDE OF LTR COPIA-TYPE-RELATED"/>
    <property type="match status" value="1"/>
</dbReference>
<dbReference type="Pfam" id="PF14223">
    <property type="entry name" value="Retrotran_gag_2"/>
    <property type="match status" value="1"/>
</dbReference>
<gene>
    <name evidence="3" type="ORF">LSAT_V11C800419710</name>
</gene>
<feature type="domain" description="Retrovirus-related Pol polyprotein from transposon TNT 1-94-like beta-barrel" evidence="2">
    <location>
        <begin position="363"/>
        <end position="437"/>
    </location>
</feature>
<feature type="region of interest" description="Disordered" evidence="1">
    <location>
        <begin position="248"/>
        <end position="273"/>
    </location>
</feature>
<evidence type="ECO:0000313" key="3">
    <source>
        <dbReference type="EMBL" id="KAJ0190470.1"/>
    </source>
</evidence>
<reference evidence="3 4" key="1">
    <citation type="journal article" date="2017" name="Nat. Commun.">
        <title>Genome assembly with in vitro proximity ligation data and whole-genome triplication in lettuce.</title>
        <authorList>
            <person name="Reyes-Chin-Wo S."/>
            <person name="Wang Z."/>
            <person name="Yang X."/>
            <person name="Kozik A."/>
            <person name="Arikit S."/>
            <person name="Song C."/>
            <person name="Xia L."/>
            <person name="Froenicke L."/>
            <person name="Lavelle D.O."/>
            <person name="Truco M.J."/>
            <person name="Xia R."/>
            <person name="Zhu S."/>
            <person name="Xu C."/>
            <person name="Xu H."/>
            <person name="Xu X."/>
            <person name="Cox K."/>
            <person name="Korf I."/>
            <person name="Meyers B.C."/>
            <person name="Michelmore R.W."/>
        </authorList>
    </citation>
    <scope>NUCLEOTIDE SEQUENCE [LARGE SCALE GENOMIC DNA]</scope>
    <source>
        <strain evidence="4">cv. Salinas</strain>
        <tissue evidence="3">Seedlings</tissue>
    </source>
</reference>
<sequence length="490" mass="55159">MAGDDQGKSKNNPEPIDANSEYYLHPSEYLKQLQVNESLTDNNFNDWSLLFAKNKIGFVDGTLPKPDKSNEKYMAWMRCDAMIKGWLTTAMDKEIRSSVKYANTALEIWNDLHERFGKESAPRGYELKQSITQTRQEGTSVSAYYTKLRGIWDEIDSVLPTPRCECDGCECNIGKKITELKEKEILYEFLMGLDAEFSVMRTQILATKPTASLGTAYHLVAKDEQQRSIVARRKITTTPDAVAFQASQQVSRENQNHKKNWQKTDKTSSNNKSGHCTFCGKDGHVRDGCFKLVGYPDWWQRKGKKEMVKPKVALAETCVDKMPGLSDQQYEMLLKILSKSSNDKPNNTPKANMAGKFNNESDWIIDSGATECMTYNRESLENFTTGGREFPVIIPNGETIPVKGNGELTFKGGIKIKGVLYIPNFKCNLISVSQLTRNLNCAITFFPDFFVIQGLSTRGLIGMGKCIGGLYRMGIMQEGRRAMAVTTTNQ</sequence>
<evidence type="ECO:0000256" key="1">
    <source>
        <dbReference type="SAM" id="MobiDB-lite"/>
    </source>
</evidence>
<protein>
    <recommendedName>
        <fullName evidence="2">Retrovirus-related Pol polyprotein from transposon TNT 1-94-like beta-barrel domain-containing protein</fullName>
    </recommendedName>
</protein>
<proteinExistence type="predicted"/>
<comment type="caution">
    <text evidence="3">The sequence shown here is derived from an EMBL/GenBank/DDBJ whole genome shotgun (WGS) entry which is preliminary data.</text>
</comment>
<evidence type="ECO:0000313" key="4">
    <source>
        <dbReference type="Proteomes" id="UP000235145"/>
    </source>
</evidence>
<accession>A0A9R1UPB5</accession>
<keyword evidence="4" id="KW-1185">Reference proteome</keyword>
<dbReference type="EMBL" id="NBSK02000008">
    <property type="protein sequence ID" value="KAJ0190470.1"/>
    <property type="molecule type" value="Genomic_DNA"/>
</dbReference>
<dbReference type="Pfam" id="PF22936">
    <property type="entry name" value="Pol_BBD"/>
    <property type="match status" value="1"/>
</dbReference>
<dbReference type="InterPro" id="IPR054722">
    <property type="entry name" value="PolX-like_BBD"/>
</dbReference>